<dbReference type="CDD" id="cd12797">
    <property type="entry name" value="M23_peptidase"/>
    <property type="match status" value="1"/>
</dbReference>
<evidence type="ECO:0000256" key="4">
    <source>
        <dbReference type="ARBA" id="ARBA00022692"/>
    </source>
</evidence>
<dbReference type="SUPFAM" id="SSF51261">
    <property type="entry name" value="Duplicated hybrid motif"/>
    <property type="match status" value="1"/>
</dbReference>
<reference evidence="9 10" key="1">
    <citation type="submission" date="2019-04" db="EMBL/GenBank/DDBJ databases">
        <authorList>
            <person name="Feng G."/>
            <person name="Zhang J."/>
            <person name="Zhu H."/>
        </authorList>
    </citation>
    <scope>NUCLEOTIDE SEQUENCE [LARGE SCALE GENOMIC DNA]</scope>
    <source>
        <strain evidence="9 10">JCM 31653</strain>
    </source>
</reference>
<evidence type="ECO:0000259" key="8">
    <source>
        <dbReference type="Pfam" id="PF01551"/>
    </source>
</evidence>
<dbReference type="GO" id="GO:0015204">
    <property type="term" value="F:urea transmembrane transporter activity"/>
    <property type="evidence" value="ECO:0007669"/>
    <property type="project" value="InterPro"/>
</dbReference>
<protein>
    <recommendedName>
        <fullName evidence="8">M23ase beta-sheet core domain-containing protein</fullName>
    </recommendedName>
</protein>
<evidence type="ECO:0000256" key="5">
    <source>
        <dbReference type="ARBA" id="ARBA00022989"/>
    </source>
</evidence>
<feature type="transmembrane region" description="Helical" evidence="7">
    <location>
        <begin position="9"/>
        <end position="28"/>
    </location>
</feature>
<sequence>MSNVRAGRGAAFSSFMQAVLHSYSLLFFSQHRGFAALLLLATFLNPGAGAAGLAATVLAVAGARAGGFSRDLTQLGAYSFNALLVGLALGTFYRPAGSFWLVLAVGAVLALALAVALSGWLGKNGLPILSLPFVGTLWLLLPAAEQFHRLSLSEGSIYWLNDVYAVGGEQLVGLAQRVGGLAESWPLPAGLTTYLRALSAVLFQDSVLGGALVAAGLLWHSRIAFCLSVLAFAAATGFARLAGAPPELLTHYDLGANYLMAALAVGGVFLIPSARSYLVALLTVPFTAVLVVGLGKVLGAASLPVLSLPFCLVALLALYCLLLRPAPGRLPLTPFQLYSPERNLYGFLNDRERLQSRLYVHLSLPFRGEWRVTQGYDGGLTHQGDWAQALDFMVADAEGQTYHGSGAALPDYYCFSKPVLACADGVVEAVVMHIDDNPPGTVNTQQNWGNTIILKHLDGLYSKVSHLRAHSAQVRVGDFVRRGDVLARCGNSGRSAQPHLHFQVQATPYIGSRTLAYPVAYFLQKTGRGHELRSFTQPVLHAEVSNPEPNALLSQAFRFQPGYRLSVWAATGPEAPAQCWEAFTDAYNKTYLRCHTTGAVAYFEHHESSFCFTGYYGPEQAWLYLFYQAAYRVPLTYLPEQTVADTFPLSTVVRPVLKWLQDALAPFVLFIRPTFALRYEAPDNPYHPRAMRLRSQVALELPGRRQVQSRAELDLRDGALAGLTVHHGTQTVQLMCSPEAPALC</sequence>
<gene>
    <name evidence="9" type="ORF">E5K00_07220</name>
</gene>
<dbReference type="Gene3D" id="2.70.70.10">
    <property type="entry name" value="Glucose Permease (Domain IIA)"/>
    <property type="match status" value="1"/>
</dbReference>
<keyword evidence="10" id="KW-1185">Reference proteome</keyword>
<dbReference type="EMBL" id="SRLC01000001">
    <property type="protein sequence ID" value="TGE24983.1"/>
    <property type="molecule type" value="Genomic_DNA"/>
</dbReference>
<evidence type="ECO:0000313" key="9">
    <source>
        <dbReference type="EMBL" id="TGE24983.1"/>
    </source>
</evidence>
<evidence type="ECO:0000313" key="10">
    <source>
        <dbReference type="Proteomes" id="UP000297549"/>
    </source>
</evidence>
<comment type="similarity">
    <text evidence="2">Belongs to the urea transporter family.</text>
</comment>
<proteinExistence type="inferred from homology"/>
<dbReference type="AlphaFoldDB" id="A0A4Z0Q764"/>
<evidence type="ECO:0000256" key="2">
    <source>
        <dbReference type="ARBA" id="ARBA00005914"/>
    </source>
</evidence>
<evidence type="ECO:0000256" key="1">
    <source>
        <dbReference type="ARBA" id="ARBA00004651"/>
    </source>
</evidence>
<evidence type="ECO:0000256" key="6">
    <source>
        <dbReference type="ARBA" id="ARBA00023136"/>
    </source>
</evidence>
<dbReference type="InterPro" id="IPR011055">
    <property type="entry name" value="Dup_hybrid_motif"/>
</dbReference>
<feature type="transmembrane region" description="Helical" evidence="7">
    <location>
        <begin position="223"/>
        <end position="242"/>
    </location>
</feature>
<dbReference type="PANTHER" id="PTHR10464:SF4">
    <property type="entry name" value="UREA TRANSPORTER"/>
    <property type="match status" value="1"/>
</dbReference>
<name>A0A4Z0Q764_9BACT</name>
<dbReference type="Proteomes" id="UP000297549">
    <property type="component" value="Unassembled WGS sequence"/>
</dbReference>
<feature type="domain" description="M23ase beta-sheet core" evidence="8">
    <location>
        <begin position="417"/>
        <end position="505"/>
    </location>
</feature>
<keyword evidence="4 7" id="KW-0812">Transmembrane</keyword>
<organism evidence="9 10">
    <name type="scientific">Hymenobacter aquaticus</name>
    <dbReference type="NCBI Taxonomy" id="1867101"/>
    <lineage>
        <taxon>Bacteria</taxon>
        <taxon>Pseudomonadati</taxon>
        <taxon>Bacteroidota</taxon>
        <taxon>Cytophagia</taxon>
        <taxon>Cytophagales</taxon>
        <taxon>Hymenobacteraceae</taxon>
        <taxon>Hymenobacter</taxon>
    </lineage>
</organism>
<evidence type="ECO:0000256" key="7">
    <source>
        <dbReference type="SAM" id="Phobius"/>
    </source>
</evidence>
<dbReference type="Pfam" id="PF01551">
    <property type="entry name" value="Peptidase_M23"/>
    <property type="match status" value="1"/>
</dbReference>
<keyword evidence="6 7" id="KW-0472">Membrane</keyword>
<feature type="transmembrane region" description="Helical" evidence="7">
    <location>
        <begin position="301"/>
        <end position="322"/>
    </location>
</feature>
<feature type="transmembrane region" description="Helical" evidence="7">
    <location>
        <begin position="99"/>
        <end position="121"/>
    </location>
</feature>
<dbReference type="RefSeq" id="WP_135462562.1">
    <property type="nucleotide sequence ID" value="NZ_SRLC01000001.1"/>
</dbReference>
<feature type="transmembrane region" description="Helical" evidence="7">
    <location>
        <begin position="278"/>
        <end position="295"/>
    </location>
</feature>
<feature type="transmembrane region" description="Helical" evidence="7">
    <location>
        <begin position="254"/>
        <end position="271"/>
    </location>
</feature>
<dbReference type="InterPro" id="IPR004937">
    <property type="entry name" value="Urea_transporter"/>
</dbReference>
<comment type="subcellular location">
    <subcellularLocation>
        <location evidence="1">Cell membrane</location>
        <topology evidence="1">Multi-pass membrane protein</topology>
    </subcellularLocation>
</comment>
<dbReference type="PANTHER" id="PTHR10464">
    <property type="entry name" value="UREA TRANSPORTER"/>
    <property type="match status" value="1"/>
</dbReference>
<feature type="transmembrane region" description="Helical" evidence="7">
    <location>
        <begin position="75"/>
        <end position="93"/>
    </location>
</feature>
<evidence type="ECO:0000256" key="3">
    <source>
        <dbReference type="ARBA" id="ARBA00022475"/>
    </source>
</evidence>
<feature type="transmembrane region" description="Helical" evidence="7">
    <location>
        <begin position="34"/>
        <end position="63"/>
    </location>
</feature>
<keyword evidence="3" id="KW-1003">Cell membrane</keyword>
<dbReference type="OrthoDB" id="9809488at2"/>
<dbReference type="GO" id="GO:0005886">
    <property type="term" value="C:plasma membrane"/>
    <property type="evidence" value="ECO:0007669"/>
    <property type="project" value="UniProtKB-SubCell"/>
</dbReference>
<dbReference type="InterPro" id="IPR016047">
    <property type="entry name" value="M23ase_b-sheet_dom"/>
</dbReference>
<dbReference type="Gene3D" id="1.10.3430.10">
    <property type="entry name" value="Ammonium transporter AmtB like domains"/>
    <property type="match status" value="1"/>
</dbReference>
<comment type="caution">
    <text evidence="9">The sequence shown here is derived from an EMBL/GenBank/DDBJ whole genome shotgun (WGS) entry which is preliminary data.</text>
</comment>
<dbReference type="Pfam" id="PF03253">
    <property type="entry name" value="UT"/>
    <property type="match status" value="1"/>
</dbReference>
<keyword evidence="5 7" id="KW-1133">Transmembrane helix</keyword>
<accession>A0A4Z0Q764</accession>
<dbReference type="InterPro" id="IPR029020">
    <property type="entry name" value="Ammonium/urea_transptr"/>
</dbReference>